<feature type="compositionally biased region" description="Basic and acidic residues" evidence="1">
    <location>
        <begin position="222"/>
        <end position="234"/>
    </location>
</feature>
<feature type="compositionally biased region" description="Basic and acidic residues" evidence="1">
    <location>
        <begin position="55"/>
        <end position="68"/>
    </location>
</feature>
<feature type="region of interest" description="Disordered" evidence="1">
    <location>
        <begin position="30"/>
        <end position="72"/>
    </location>
</feature>
<dbReference type="EMBL" id="GBRD01017315">
    <property type="protein sequence ID" value="JAG48512.1"/>
    <property type="molecule type" value="Transcribed_RNA"/>
</dbReference>
<dbReference type="AlphaFoldDB" id="A0A0A9Y5Y2"/>
<name>A0A0A9Y5Y2_LYGHE</name>
<protein>
    <submittedName>
        <fullName evidence="2">Argininosuccinate synthase</fullName>
    </submittedName>
</protein>
<reference evidence="2" key="2">
    <citation type="submission" date="2014-07" db="EMBL/GenBank/DDBJ databases">
        <authorList>
            <person name="Hull J."/>
        </authorList>
    </citation>
    <scope>NUCLEOTIDE SEQUENCE</scope>
</reference>
<dbReference type="EMBL" id="GBHO01016568">
    <property type="protein sequence ID" value="JAG27036.1"/>
    <property type="molecule type" value="Transcribed_RNA"/>
</dbReference>
<reference evidence="3" key="3">
    <citation type="submission" date="2014-09" db="EMBL/GenBank/DDBJ databases">
        <authorList>
            <person name="Magalhaes I.L.F."/>
            <person name="Oliveira U."/>
            <person name="Santos F.R."/>
            <person name="Vidigal T.H.D.A."/>
            <person name="Brescovit A.D."/>
            <person name="Santos A.J."/>
        </authorList>
    </citation>
    <scope>NUCLEOTIDE SEQUENCE</scope>
</reference>
<sequence length="249" mass="27847">MTCRDGQDSYPHSCTKKGCYLRQYDSALSDAKRRRETEEGSDATLAPHCGPRSPSKQEDGRQREDQGRSRMKSCHCKKHSKDVNGDSDIWEGYVHAEESVESSMEIKQNQVGSEQIVSQEWDGQPRTQICSDLGKECSCIELPEFVRNKSPLLLPTTPCQSCDCFIDEVASETSGQSLVVRHSSIAAVSYEESTSSAEVGDYFNTMQGLVLQLYAMLGKMKETDEEKKGKEPIPRKSTSARKSTYRLPP</sequence>
<gene>
    <name evidence="2" type="primary">argG_12</name>
    <name evidence="2" type="ORF">CM83_99278</name>
</gene>
<accession>A0A0A9Y5Y2</accession>
<reference evidence="2" key="1">
    <citation type="journal article" date="2014" name="PLoS ONE">
        <title>Transcriptome-Based Identification of ABC Transporters in the Western Tarnished Plant Bug Lygus hesperus.</title>
        <authorList>
            <person name="Hull J.J."/>
            <person name="Chaney K."/>
            <person name="Geib S.M."/>
            <person name="Fabrick J.A."/>
            <person name="Brent C.S."/>
            <person name="Walsh D."/>
            <person name="Lavine L.C."/>
        </authorList>
    </citation>
    <scope>NUCLEOTIDE SEQUENCE</scope>
</reference>
<evidence type="ECO:0000313" key="3">
    <source>
        <dbReference type="EMBL" id="JAG48512.1"/>
    </source>
</evidence>
<proteinExistence type="predicted"/>
<evidence type="ECO:0000256" key="1">
    <source>
        <dbReference type="SAM" id="MobiDB-lite"/>
    </source>
</evidence>
<feature type="region of interest" description="Disordered" evidence="1">
    <location>
        <begin position="222"/>
        <end position="249"/>
    </location>
</feature>
<evidence type="ECO:0000313" key="2">
    <source>
        <dbReference type="EMBL" id="JAG27036.1"/>
    </source>
</evidence>
<organism evidence="2">
    <name type="scientific">Lygus hesperus</name>
    <name type="common">Western plant bug</name>
    <dbReference type="NCBI Taxonomy" id="30085"/>
    <lineage>
        <taxon>Eukaryota</taxon>
        <taxon>Metazoa</taxon>
        <taxon>Ecdysozoa</taxon>
        <taxon>Arthropoda</taxon>
        <taxon>Hexapoda</taxon>
        <taxon>Insecta</taxon>
        <taxon>Pterygota</taxon>
        <taxon>Neoptera</taxon>
        <taxon>Paraneoptera</taxon>
        <taxon>Hemiptera</taxon>
        <taxon>Heteroptera</taxon>
        <taxon>Panheteroptera</taxon>
        <taxon>Cimicomorpha</taxon>
        <taxon>Miridae</taxon>
        <taxon>Mirini</taxon>
        <taxon>Lygus</taxon>
    </lineage>
</organism>